<feature type="transmembrane region" description="Helical" evidence="1">
    <location>
        <begin position="164"/>
        <end position="183"/>
    </location>
</feature>
<feature type="transmembrane region" description="Helical" evidence="1">
    <location>
        <begin position="372"/>
        <end position="392"/>
    </location>
</feature>
<gene>
    <name evidence="3" type="ORF">EV666_101155</name>
</gene>
<feature type="domain" description="Acyltransferase 3" evidence="2">
    <location>
        <begin position="46"/>
        <end position="348"/>
    </location>
</feature>
<keyword evidence="1" id="KW-0472">Membrane</keyword>
<feature type="transmembrane region" description="Helical" evidence="1">
    <location>
        <begin position="332"/>
        <end position="352"/>
    </location>
</feature>
<dbReference type="InterPro" id="IPR002656">
    <property type="entry name" value="Acyl_transf_3_dom"/>
</dbReference>
<organism evidence="3 4">
    <name type="scientific">Camelimonas lactis</name>
    <dbReference type="NCBI Taxonomy" id="659006"/>
    <lineage>
        <taxon>Bacteria</taxon>
        <taxon>Pseudomonadati</taxon>
        <taxon>Pseudomonadota</taxon>
        <taxon>Alphaproteobacteria</taxon>
        <taxon>Hyphomicrobiales</taxon>
        <taxon>Chelatococcaceae</taxon>
        <taxon>Camelimonas</taxon>
    </lineage>
</organism>
<dbReference type="PANTHER" id="PTHR23028">
    <property type="entry name" value="ACETYLTRANSFERASE"/>
    <property type="match status" value="1"/>
</dbReference>
<comment type="caution">
    <text evidence="3">The sequence shown here is derived from an EMBL/GenBank/DDBJ whole genome shotgun (WGS) entry which is preliminary data.</text>
</comment>
<dbReference type="InterPro" id="IPR050879">
    <property type="entry name" value="Acyltransferase_3"/>
</dbReference>
<keyword evidence="1" id="KW-0812">Transmembrane</keyword>
<sequence>MNKPDIVPAHASSAWPVPAPEAVAGSGVAGLSGYAGPVRPSAGRIAALQYLRAIAALMVVGYHASHYLAYFRKPAGPIHLWESTLGMWGVALFFALSGYLMARLAPVTPPGRFLLHRVARIYPVYFVAIAVFFALSPVIVGHVFTPRFLPSTLVPVGPAGYTLGVEWTLLYELTFYVFIFLLIAGGQVRAIPGVAIGWIALVIGWRLAFGEPASLEMPVIYQLPASSANIGFACGLLVPAVTRRLRVHPAWMLAGLGVLLLDIGGVIPADRTIAGAVSALMIAAALGAQPSGGGLAGRIGISLGDASYAIYLVHVPVLVAVFRWLPAAVPLPAAWCVAFIAAVLVGQLFGAIDLRMYQRLKRRIDALGETRALRLAWVYAGFFAVIASWGAATHLIDQRQSDRAAAALGLIASNGALDDAATPKALNARLAAADRDFTTPHGAIDQTQRLPDDKIAVQGWAIDLARPDVRAWIAVYCDGRQIGWAERTRLRRAEAAQLAAETGADARSLAKTRFGFTLATQASVCPAGARLTVIAADAGGRAFALPAATAP</sequence>
<accession>A0A4R2GZ46</accession>
<keyword evidence="4" id="KW-1185">Reference proteome</keyword>
<name>A0A4R2GZ46_9HYPH</name>
<dbReference type="AlphaFoldDB" id="A0A4R2GZ46"/>
<protein>
    <submittedName>
        <fullName evidence="3">Peptidoglycan/LPS O-acetylase OafA/YrhL</fullName>
    </submittedName>
</protein>
<reference evidence="3 4" key="1">
    <citation type="submission" date="2019-03" db="EMBL/GenBank/DDBJ databases">
        <title>Genomic Encyclopedia of Type Strains, Phase IV (KMG-IV): sequencing the most valuable type-strain genomes for metagenomic binning, comparative biology and taxonomic classification.</title>
        <authorList>
            <person name="Goeker M."/>
        </authorList>
    </citation>
    <scope>NUCLEOTIDE SEQUENCE [LARGE SCALE GENOMIC DNA]</scope>
    <source>
        <strain evidence="3 4">DSM 22958</strain>
    </source>
</reference>
<dbReference type="GO" id="GO:0016020">
    <property type="term" value="C:membrane"/>
    <property type="evidence" value="ECO:0007669"/>
    <property type="project" value="TreeGrafter"/>
</dbReference>
<proteinExistence type="predicted"/>
<feature type="transmembrane region" description="Helical" evidence="1">
    <location>
        <begin position="85"/>
        <end position="102"/>
    </location>
</feature>
<feature type="transmembrane region" description="Helical" evidence="1">
    <location>
        <begin position="47"/>
        <end position="65"/>
    </location>
</feature>
<feature type="transmembrane region" description="Helical" evidence="1">
    <location>
        <begin position="190"/>
        <end position="208"/>
    </location>
</feature>
<feature type="transmembrane region" description="Helical" evidence="1">
    <location>
        <begin position="122"/>
        <end position="144"/>
    </location>
</feature>
<dbReference type="Proteomes" id="UP000294881">
    <property type="component" value="Unassembled WGS sequence"/>
</dbReference>
<evidence type="ECO:0000259" key="2">
    <source>
        <dbReference type="Pfam" id="PF01757"/>
    </source>
</evidence>
<feature type="transmembrane region" description="Helical" evidence="1">
    <location>
        <begin position="250"/>
        <end position="267"/>
    </location>
</feature>
<feature type="transmembrane region" description="Helical" evidence="1">
    <location>
        <begin position="220"/>
        <end position="238"/>
    </location>
</feature>
<evidence type="ECO:0000313" key="3">
    <source>
        <dbReference type="EMBL" id="TCO15906.1"/>
    </source>
</evidence>
<feature type="transmembrane region" description="Helical" evidence="1">
    <location>
        <begin position="308"/>
        <end position="326"/>
    </location>
</feature>
<dbReference type="PANTHER" id="PTHR23028:SF53">
    <property type="entry name" value="ACYL_TRANSF_3 DOMAIN-CONTAINING PROTEIN"/>
    <property type="match status" value="1"/>
</dbReference>
<evidence type="ECO:0000313" key="4">
    <source>
        <dbReference type="Proteomes" id="UP000294881"/>
    </source>
</evidence>
<evidence type="ECO:0000256" key="1">
    <source>
        <dbReference type="SAM" id="Phobius"/>
    </source>
</evidence>
<dbReference type="Pfam" id="PF01757">
    <property type="entry name" value="Acyl_transf_3"/>
    <property type="match status" value="1"/>
</dbReference>
<feature type="transmembrane region" description="Helical" evidence="1">
    <location>
        <begin position="273"/>
        <end position="296"/>
    </location>
</feature>
<keyword evidence="1" id="KW-1133">Transmembrane helix</keyword>
<dbReference type="OrthoDB" id="9767863at2"/>
<dbReference type="GO" id="GO:0000271">
    <property type="term" value="P:polysaccharide biosynthetic process"/>
    <property type="evidence" value="ECO:0007669"/>
    <property type="project" value="TreeGrafter"/>
</dbReference>
<dbReference type="GO" id="GO:0016747">
    <property type="term" value="F:acyltransferase activity, transferring groups other than amino-acyl groups"/>
    <property type="evidence" value="ECO:0007669"/>
    <property type="project" value="InterPro"/>
</dbReference>
<dbReference type="EMBL" id="SLWL01000001">
    <property type="protein sequence ID" value="TCO15906.1"/>
    <property type="molecule type" value="Genomic_DNA"/>
</dbReference>